<evidence type="ECO:0000256" key="1">
    <source>
        <dbReference type="SAM" id="MobiDB-lite"/>
    </source>
</evidence>
<keyword evidence="3" id="KW-1185">Reference proteome</keyword>
<dbReference type="AlphaFoldDB" id="A0A0L7R1R0"/>
<dbReference type="EMBL" id="KQ414667">
    <property type="protein sequence ID" value="KOC64800.1"/>
    <property type="molecule type" value="Genomic_DNA"/>
</dbReference>
<proteinExistence type="predicted"/>
<gene>
    <name evidence="2" type="ORF">WH47_00303</name>
</gene>
<name>A0A0L7R1R0_9HYME</name>
<accession>A0A0L7R1R0</accession>
<reference evidence="2 3" key="1">
    <citation type="submission" date="2015-07" db="EMBL/GenBank/DDBJ databases">
        <title>The genome of Habropoda laboriosa.</title>
        <authorList>
            <person name="Pan H."/>
            <person name="Kapheim K."/>
        </authorList>
    </citation>
    <scope>NUCLEOTIDE SEQUENCE [LARGE SCALE GENOMIC DNA]</scope>
    <source>
        <strain evidence="2">0110345459</strain>
    </source>
</reference>
<organism evidence="2 3">
    <name type="scientific">Habropoda laboriosa</name>
    <dbReference type="NCBI Taxonomy" id="597456"/>
    <lineage>
        <taxon>Eukaryota</taxon>
        <taxon>Metazoa</taxon>
        <taxon>Ecdysozoa</taxon>
        <taxon>Arthropoda</taxon>
        <taxon>Hexapoda</taxon>
        <taxon>Insecta</taxon>
        <taxon>Pterygota</taxon>
        <taxon>Neoptera</taxon>
        <taxon>Endopterygota</taxon>
        <taxon>Hymenoptera</taxon>
        <taxon>Apocrita</taxon>
        <taxon>Aculeata</taxon>
        <taxon>Apoidea</taxon>
        <taxon>Anthophila</taxon>
        <taxon>Apidae</taxon>
        <taxon>Habropoda</taxon>
    </lineage>
</organism>
<feature type="region of interest" description="Disordered" evidence="1">
    <location>
        <begin position="141"/>
        <end position="186"/>
    </location>
</feature>
<sequence length="186" mass="21290">MYLRIGIILELDTWRLEYSVGQAIADVRAVKDQKFGDWAKVYVLSKKQVTRSAFRKARRLKMNFLAKRRRYNGSPVCEEDCAAANSRVVGKDAKEDRKWKEEDEGLARLSHPASQPASQPKERILRSNRLSTALHVVTARSLAPSPLASPGERHFYQSSITQDEEEEEEEEEEDEENLNPCSTVPR</sequence>
<feature type="compositionally biased region" description="Basic and acidic residues" evidence="1">
    <location>
        <begin position="92"/>
        <end position="101"/>
    </location>
</feature>
<feature type="compositionally biased region" description="Acidic residues" evidence="1">
    <location>
        <begin position="162"/>
        <end position="177"/>
    </location>
</feature>
<evidence type="ECO:0000313" key="2">
    <source>
        <dbReference type="EMBL" id="KOC64800.1"/>
    </source>
</evidence>
<protein>
    <submittedName>
        <fullName evidence="2">Uncharacterized protein</fullName>
    </submittedName>
</protein>
<feature type="region of interest" description="Disordered" evidence="1">
    <location>
        <begin position="92"/>
        <end position="123"/>
    </location>
</feature>
<dbReference type="Proteomes" id="UP000053825">
    <property type="component" value="Unassembled WGS sequence"/>
</dbReference>
<evidence type="ECO:0000313" key="3">
    <source>
        <dbReference type="Proteomes" id="UP000053825"/>
    </source>
</evidence>